<dbReference type="PROSITE" id="PS50050">
    <property type="entry name" value="TNFR_NGFR_2"/>
    <property type="match status" value="2"/>
</dbReference>
<evidence type="ECO:0000256" key="3">
    <source>
        <dbReference type="SAM" id="Phobius"/>
    </source>
</evidence>
<dbReference type="PROSITE" id="PS00652">
    <property type="entry name" value="TNFR_NGFR_1"/>
    <property type="match status" value="1"/>
</dbReference>
<accession>A0A8C8VHR2</accession>
<dbReference type="InterPro" id="IPR052862">
    <property type="entry name" value="TNFR_superfamily_member_8"/>
</dbReference>
<comment type="caution">
    <text evidence="1">Lacks conserved residue(s) required for the propagation of feature annotation.</text>
</comment>
<name>A0A8C8VHR2_9SAUR</name>
<protein>
    <recommendedName>
        <fullName evidence="4">TNFR-Cys domain-containing protein</fullName>
    </recommendedName>
</protein>
<evidence type="ECO:0000313" key="5">
    <source>
        <dbReference type="Ensembl" id="ENSPCEP00000008491.1"/>
    </source>
</evidence>
<evidence type="ECO:0000259" key="4">
    <source>
        <dbReference type="PROSITE" id="PS50050"/>
    </source>
</evidence>
<proteinExistence type="predicted"/>
<feature type="domain" description="TNFR-Cys" evidence="4">
    <location>
        <begin position="105"/>
        <end position="147"/>
    </location>
</feature>
<reference evidence="5" key="2">
    <citation type="submission" date="2025-09" db="UniProtKB">
        <authorList>
            <consortium name="Ensembl"/>
        </authorList>
    </citation>
    <scope>IDENTIFICATION</scope>
</reference>
<dbReference type="InterPro" id="IPR001368">
    <property type="entry name" value="TNFR/NGFR_Cys_rich_reg"/>
</dbReference>
<feature type="repeat" description="TNFR-Cys" evidence="1">
    <location>
        <begin position="66"/>
        <end position="104"/>
    </location>
</feature>
<dbReference type="AlphaFoldDB" id="A0A8C8VHR2"/>
<dbReference type="Pfam" id="PF00020">
    <property type="entry name" value="TNFR_c6"/>
    <property type="match status" value="1"/>
</dbReference>
<dbReference type="PANTHER" id="PTHR47497:SF1">
    <property type="entry name" value="TUMOR NECROSIS FACTOR RECEPTOR SUPERFAMILY MEMBER 8"/>
    <property type="match status" value="1"/>
</dbReference>
<dbReference type="CDD" id="cd13409">
    <property type="entry name" value="TNFRSF8"/>
    <property type="match status" value="1"/>
</dbReference>
<feature type="transmembrane region" description="Helical" evidence="3">
    <location>
        <begin position="269"/>
        <end position="290"/>
    </location>
</feature>
<keyword evidence="3" id="KW-0472">Membrane</keyword>
<evidence type="ECO:0000313" key="6">
    <source>
        <dbReference type="Proteomes" id="UP000694393"/>
    </source>
</evidence>
<sequence>YLSCQCWMGIYIELTMDQALTISHQSCAARADWFYDETLQRCCYRCPSGYLKQKECPTNPDSDCRQCDPEYFLNRDRCDACVLCKPVHNLVEKAPCSSNSSRVCECQSGLFCKQPIQNSCARCGAHTVCKPGFGVLVRGTSEADVTCEKCPLGTFSDQSSSTESCKPHRDCAKLNKIAMGSGNATHDQVCMDPPSTHLTATTSSVTFSNELKEPDREREMLPSDQPTPLGGHADHVAPKSVTTAAPLTKPPRLSLPTSLLLCVTGYGSLAPQLAVVFSTIVLLVGMLVIWQRKVFKRWIFIPNEKSEFPDMLKADKEAEERELINRIPHVETNNNLVSSAEKNHGPDSSLAETIQSTGNATDYPVESRVRDHTNNRIDKIYIMKADTVIVGSISEVPISKNCAVRGCENDAEVQENMEEKELEMHYPQQETESFPGSDVMISVEEEGKEFHHPTTATEK</sequence>
<evidence type="ECO:0000256" key="2">
    <source>
        <dbReference type="SAM" id="MobiDB-lite"/>
    </source>
</evidence>
<feature type="repeat" description="TNFR-Cys" evidence="1">
    <location>
        <begin position="105"/>
        <end position="147"/>
    </location>
</feature>
<organism evidence="5 6">
    <name type="scientific">Pelusios castaneus</name>
    <name type="common">West African mud turtle</name>
    <dbReference type="NCBI Taxonomy" id="367368"/>
    <lineage>
        <taxon>Eukaryota</taxon>
        <taxon>Metazoa</taxon>
        <taxon>Chordata</taxon>
        <taxon>Craniata</taxon>
        <taxon>Vertebrata</taxon>
        <taxon>Euteleostomi</taxon>
        <taxon>Archelosauria</taxon>
        <taxon>Testudinata</taxon>
        <taxon>Testudines</taxon>
        <taxon>Pleurodira</taxon>
        <taxon>Pelomedusidae</taxon>
        <taxon>Pelusios</taxon>
    </lineage>
</organism>
<feature type="compositionally biased region" description="Polar residues" evidence="2">
    <location>
        <begin position="200"/>
        <end position="209"/>
    </location>
</feature>
<keyword evidence="1" id="KW-1015">Disulfide bond</keyword>
<dbReference type="PANTHER" id="PTHR47497">
    <property type="entry name" value="TUMOR NECROSIS FACTOR RECEPTOR SUPERFAMILY MEMBER 8"/>
    <property type="match status" value="1"/>
</dbReference>
<keyword evidence="3" id="KW-1133">Transmembrane helix</keyword>
<feature type="region of interest" description="Disordered" evidence="2">
    <location>
        <begin position="200"/>
        <end position="233"/>
    </location>
</feature>
<keyword evidence="3" id="KW-0812">Transmembrane</keyword>
<dbReference type="Proteomes" id="UP000694393">
    <property type="component" value="Unplaced"/>
</dbReference>
<dbReference type="InterPro" id="IPR034002">
    <property type="entry name" value="TNFRSF8_N"/>
</dbReference>
<dbReference type="Gene3D" id="2.10.50.10">
    <property type="entry name" value="Tumor Necrosis Factor Receptor, subunit A, domain 2"/>
    <property type="match status" value="2"/>
</dbReference>
<feature type="disulfide bond" evidence="1">
    <location>
        <begin position="129"/>
        <end position="147"/>
    </location>
</feature>
<dbReference type="Ensembl" id="ENSPCET00000008797.1">
    <property type="protein sequence ID" value="ENSPCEP00000008491.1"/>
    <property type="gene ID" value="ENSPCEG00000006802.1"/>
</dbReference>
<reference evidence="5" key="1">
    <citation type="submission" date="2025-08" db="UniProtKB">
        <authorList>
            <consortium name="Ensembl"/>
        </authorList>
    </citation>
    <scope>IDENTIFICATION</scope>
</reference>
<evidence type="ECO:0000256" key="1">
    <source>
        <dbReference type="PROSITE-ProRule" id="PRU00206"/>
    </source>
</evidence>
<keyword evidence="6" id="KW-1185">Reference proteome</keyword>
<feature type="domain" description="TNFR-Cys" evidence="4">
    <location>
        <begin position="66"/>
        <end position="104"/>
    </location>
</feature>
<dbReference type="SMART" id="SM00208">
    <property type="entry name" value="TNFR"/>
    <property type="match status" value="4"/>
</dbReference>
<feature type="compositionally biased region" description="Basic and acidic residues" evidence="2">
    <location>
        <begin position="210"/>
        <end position="221"/>
    </location>
</feature>
<dbReference type="SUPFAM" id="SSF57586">
    <property type="entry name" value="TNF receptor-like"/>
    <property type="match status" value="2"/>
</dbReference>